<evidence type="ECO:0000256" key="13">
    <source>
        <dbReference type="PIRSR" id="PIRSR000099-2"/>
    </source>
</evidence>
<dbReference type="GO" id="GO:0000105">
    <property type="term" value="P:L-histidine biosynthetic process"/>
    <property type="evidence" value="ECO:0007669"/>
    <property type="project" value="UniProtKB-UniRule"/>
</dbReference>
<evidence type="ECO:0000256" key="1">
    <source>
        <dbReference type="ARBA" id="ARBA00003850"/>
    </source>
</evidence>
<dbReference type="PANTHER" id="PTHR21256:SF2">
    <property type="entry name" value="HISTIDINE BIOSYNTHESIS TRIFUNCTIONAL PROTEIN"/>
    <property type="match status" value="1"/>
</dbReference>
<feature type="binding site" evidence="10 15">
    <location>
        <position position="260"/>
    </location>
    <ligand>
        <name>Zn(2+)</name>
        <dbReference type="ChEBI" id="CHEBI:29105"/>
    </ligand>
</feature>
<dbReference type="InterPro" id="IPR022695">
    <property type="entry name" value="Histidinol_DH_monofunct"/>
</dbReference>
<dbReference type="CDD" id="cd06572">
    <property type="entry name" value="Histidinol_dh"/>
    <property type="match status" value="1"/>
</dbReference>
<keyword evidence="4 10" id="KW-0028">Amino-acid biosynthesis</keyword>
<feature type="binding site" evidence="10 13">
    <location>
        <position position="192"/>
    </location>
    <ligand>
        <name>NAD(+)</name>
        <dbReference type="ChEBI" id="CHEBI:57540"/>
    </ligand>
</feature>
<evidence type="ECO:0000256" key="2">
    <source>
        <dbReference type="ARBA" id="ARBA00010178"/>
    </source>
</evidence>
<feature type="binding site" evidence="10 14">
    <location>
        <position position="329"/>
    </location>
    <ligand>
        <name>substrate</name>
    </ligand>
</feature>
<proteinExistence type="inferred from homology"/>
<dbReference type="InterPro" id="IPR016161">
    <property type="entry name" value="Ald_DH/histidinol_DH"/>
</dbReference>
<evidence type="ECO:0000256" key="10">
    <source>
        <dbReference type="HAMAP-Rule" id="MF_01024"/>
    </source>
</evidence>
<feature type="active site" description="Proton acceptor" evidence="10 12">
    <location>
        <position position="329"/>
    </location>
</feature>
<evidence type="ECO:0000256" key="11">
    <source>
        <dbReference type="PIRNR" id="PIRNR000099"/>
    </source>
</evidence>
<dbReference type="GO" id="GO:0004399">
    <property type="term" value="F:histidinol dehydrogenase activity"/>
    <property type="evidence" value="ECO:0007669"/>
    <property type="project" value="UniProtKB-UniRule"/>
</dbReference>
<keyword evidence="8 10" id="KW-0520">NAD</keyword>
<comment type="catalytic activity">
    <reaction evidence="9 10">
        <text>L-histidinol + 2 NAD(+) + H2O = L-histidine + 2 NADH + 3 H(+)</text>
        <dbReference type="Rhea" id="RHEA:20641"/>
        <dbReference type="ChEBI" id="CHEBI:15377"/>
        <dbReference type="ChEBI" id="CHEBI:15378"/>
        <dbReference type="ChEBI" id="CHEBI:57540"/>
        <dbReference type="ChEBI" id="CHEBI:57595"/>
        <dbReference type="ChEBI" id="CHEBI:57699"/>
        <dbReference type="ChEBI" id="CHEBI:57945"/>
        <dbReference type="EC" id="1.1.1.23"/>
    </reaction>
</comment>
<dbReference type="GO" id="GO:0051287">
    <property type="term" value="F:NAD binding"/>
    <property type="evidence" value="ECO:0007669"/>
    <property type="project" value="InterPro"/>
</dbReference>
<keyword evidence="5 10" id="KW-0479">Metal-binding</keyword>
<dbReference type="Gene3D" id="3.40.50.1980">
    <property type="entry name" value="Nitrogenase molybdenum iron protein domain"/>
    <property type="match status" value="2"/>
</dbReference>
<name>A0A6J4USN5_9CYAN</name>
<feature type="binding site" evidence="10 14">
    <location>
        <position position="416"/>
    </location>
    <ligand>
        <name>substrate</name>
    </ligand>
</feature>
<dbReference type="FunFam" id="3.40.50.1980:FF:000001">
    <property type="entry name" value="Histidinol dehydrogenase"/>
    <property type="match status" value="1"/>
</dbReference>
<dbReference type="PANTHER" id="PTHR21256">
    <property type="entry name" value="HISTIDINOL DEHYDROGENASE HDH"/>
    <property type="match status" value="1"/>
</dbReference>
<feature type="active site" description="Proton acceptor" evidence="10 12">
    <location>
        <position position="328"/>
    </location>
</feature>
<comment type="similarity">
    <text evidence="2 10 11 16">Belongs to the histidinol dehydrogenase family.</text>
</comment>
<comment type="function">
    <text evidence="1 10">Catalyzes the sequential NAD-dependent oxidations of L-histidinol to L-histidinaldehyde and then to L-histidine.</text>
</comment>
<dbReference type="PROSITE" id="PS00611">
    <property type="entry name" value="HISOL_DEHYDROGENASE"/>
    <property type="match status" value="1"/>
</dbReference>
<evidence type="ECO:0000256" key="7">
    <source>
        <dbReference type="ARBA" id="ARBA00023002"/>
    </source>
</evidence>
<comment type="cofactor">
    <cofactor evidence="10 15">
        <name>Zn(2+)</name>
        <dbReference type="ChEBI" id="CHEBI:29105"/>
    </cofactor>
    <text evidence="10 15">Binds 1 zinc ion per subunit.</text>
</comment>
<evidence type="ECO:0000256" key="4">
    <source>
        <dbReference type="ARBA" id="ARBA00022605"/>
    </source>
</evidence>
<dbReference type="PIRSF" id="PIRSF000099">
    <property type="entry name" value="Histidinol_dh"/>
    <property type="match status" value="1"/>
</dbReference>
<feature type="binding site" evidence="10 14">
    <location>
        <position position="238"/>
    </location>
    <ligand>
        <name>substrate</name>
    </ligand>
</feature>
<dbReference type="InterPro" id="IPR012131">
    <property type="entry name" value="Hstdl_DH"/>
</dbReference>
<dbReference type="HAMAP" id="MF_01024">
    <property type="entry name" value="HisD"/>
    <property type="match status" value="1"/>
</dbReference>
<evidence type="ECO:0000313" key="17">
    <source>
        <dbReference type="EMBL" id="CAA9559295.1"/>
    </source>
</evidence>
<keyword evidence="7 10" id="KW-0560">Oxidoreductase</keyword>
<feature type="binding site" evidence="10 14">
    <location>
        <position position="263"/>
    </location>
    <ligand>
        <name>substrate</name>
    </ligand>
</feature>
<keyword evidence="6 10" id="KW-0862">Zinc</keyword>
<evidence type="ECO:0000256" key="8">
    <source>
        <dbReference type="ARBA" id="ARBA00023027"/>
    </source>
</evidence>
<dbReference type="AlphaFoldDB" id="A0A6J4USN5"/>
<gene>
    <name evidence="10" type="primary">hisD</name>
    <name evidence="17" type="ORF">AVDCRST_MAG81-754</name>
</gene>
<dbReference type="EMBL" id="CADCWO010000032">
    <property type="protein sequence ID" value="CAA9559295.1"/>
    <property type="molecule type" value="Genomic_DNA"/>
</dbReference>
<dbReference type="GO" id="GO:0005829">
    <property type="term" value="C:cytosol"/>
    <property type="evidence" value="ECO:0007669"/>
    <property type="project" value="TreeGrafter"/>
</dbReference>
<evidence type="ECO:0000256" key="6">
    <source>
        <dbReference type="ARBA" id="ARBA00022833"/>
    </source>
</evidence>
<feature type="binding site" evidence="10 14">
    <location>
        <position position="260"/>
    </location>
    <ligand>
        <name>substrate</name>
    </ligand>
</feature>
<dbReference type="SUPFAM" id="SSF53720">
    <property type="entry name" value="ALDH-like"/>
    <property type="match status" value="1"/>
</dbReference>
<protein>
    <recommendedName>
        <fullName evidence="3 10">Histidinol dehydrogenase</fullName>
        <shortName evidence="10">HDH</shortName>
        <ecNumber evidence="3 10">1.1.1.23</ecNumber>
    </recommendedName>
</protein>
<feature type="binding site" evidence="10 14">
    <location>
        <position position="421"/>
    </location>
    <ligand>
        <name>substrate</name>
    </ligand>
</feature>
<evidence type="ECO:0000256" key="14">
    <source>
        <dbReference type="PIRSR" id="PIRSR000099-3"/>
    </source>
</evidence>
<dbReference type="Pfam" id="PF00815">
    <property type="entry name" value="Histidinol_dh"/>
    <property type="match status" value="1"/>
</dbReference>
<keyword evidence="10" id="KW-0368">Histidine biosynthesis</keyword>
<evidence type="ECO:0000256" key="16">
    <source>
        <dbReference type="RuleBase" id="RU004175"/>
    </source>
</evidence>
<dbReference type="GO" id="GO:0008270">
    <property type="term" value="F:zinc ion binding"/>
    <property type="evidence" value="ECO:0007669"/>
    <property type="project" value="UniProtKB-UniRule"/>
</dbReference>
<feature type="binding site" evidence="10 15">
    <location>
        <position position="263"/>
    </location>
    <ligand>
        <name>Zn(2+)</name>
        <dbReference type="ChEBI" id="CHEBI:29105"/>
    </ligand>
</feature>
<dbReference type="UniPathway" id="UPA00031">
    <property type="reaction ID" value="UER00014"/>
</dbReference>
<dbReference type="PRINTS" id="PR00083">
    <property type="entry name" value="HOLDHDRGNASE"/>
</dbReference>
<dbReference type="FunFam" id="3.40.50.1980:FF:000026">
    <property type="entry name" value="Histidinol dehydrogenase"/>
    <property type="match status" value="1"/>
</dbReference>
<evidence type="ECO:0000256" key="12">
    <source>
        <dbReference type="PIRSR" id="PIRSR000099-1"/>
    </source>
</evidence>
<dbReference type="EC" id="1.1.1.23" evidence="3 10"/>
<evidence type="ECO:0000256" key="15">
    <source>
        <dbReference type="PIRSR" id="PIRSR000099-4"/>
    </source>
</evidence>
<sequence length="433" mass="46804">MLRIITQRAEAQTELRRICDRTHDDQVVHKEATVREVLQMVKRQGDRALLHYTAEFDQQTLAPEELRVSGSELDAAYQQVSQELLEAIRLARQQIEAFHRQRVPKSWVQFGEDEVVLGKRYTSVDRAGLYIPGGRAAYPSTVLMNAVPAVIAGVPRIVMVTPPGPAKTVNPAVLVAAQEAGVEEIYRVGGAQAIAALAYGTETLPKVDVITGPGNIYVTLAKKLVYGTVGIDSLAGPSEVLVIADHNANPVYVAADLLAQAEHDPMAAAILLTTDPSLATKVLAEVEQQLQNHPRRILTEKAIAHYGLVVVVDSLQVAAELSNEFAPEHLELEVSDPWALLESIRHAGAIFLGSSTPEAVGDYLAGPNHTLPTSGSARYASALGVETFMKHSSLIQYSPAALQKVGSAIEVLGQAEGLHSHRDSIRFRTQPEA</sequence>
<dbReference type="NCBIfam" id="TIGR00069">
    <property type="entry name" value="hisD"/>
    <property type="match status" value="1"/>
</dbReference>
<feature type="binding site" evidence="10 13">
    <location>
        <position position="215"/>
    </location>
    <ligand>
        <name>NAD(+)</name>
        <dbReference type="ChEBI" id="CHEBI:57540"/>
    </ligand>
</feature>
<evidence type="ECO:0000256" key="3">
    <source>
        <dbReference type="ARBA" id="ARBA00012965"/>
    </source>
</evidence>
<evidence type="ECO:0000256" key="9">
    <source>
        <dbReference type="ARBA" id="ARBA00049489"/>
    </source>
</evidence>
<dbReference type="Gene3D" id="1.20.5.1300">
    <property type="match status" value="1"/>
</dbReference>
<accession>A0A6J4USN5</accession>
<organism evidence="17">
    <name type="scientific">uncultured Synechococcales cyanobacterium</name>
    <dbReference type="NCBI Taxonomy" id="1936017"/>
    <lineage>
        <taxon>Bacteria</taxon>
        <taxon>Bacillati</taxon>
        <taxon>Cyanobacteriota</taxon>
        <taxon>Cyanophyceae</taxon>
        <taxon>Synechococcales</taxon>
        <taxon>environmental samples</taxon>
    </lineage>
</organism>
<dbReference type="InterPro" id="IPR001692">
    <property type="entry name" value="Histidinol_DH_CS"/>
</dbReference>
<feature type="binding site" evidence="10 15">
    <location>
        <position position="362"/>
    </location>
    <ligand>
        <name>Zn(2+)</name>
        <dbReference type="ChEBI" id="CHEBI:29105"/>
    </ligand>
</feature>
<evidence type="ECO:0000256" key="5">
    <source>
        <dbReference type="ARBA" id="ARBA00022723"/>
    </source>
</evidence>
<comment type="pathway">
    <text evidence="10">Amino-acid biosynthesis; L-histidine biosynthesis; L-histidine from 5-phospho-alpha-D-ribose 1-diphosphate: step 9/9.</text>
</comment>
<feature type="binding site" evidence="10 14">
    <location>
        <position position="362"/>
    </location>
    <ligand>
        <name>substrate</name>
    </ligand>
</feature>
<reference evidence="17" key="1">
    <citation type="submission" date="2020-02" db="EMBL/GenBank/DDBJ databases">
        <authorList>
            <person name="Meier V. D."/>
        </authorList>
    </citation>
    <scope>NUCLEOTIDE SEQUENCE</scope>
    <source>
        <strain evidence="17">AVDCRST_MAG81</strain>
    </source>
</reference>
<feature type="binding site" evidence="10 15">
    <location>
        <position position="421"/>
    </location>
    <ligand>
        <name>Zn(2+)</name>
        <dbReference type="ChEBI" id="CHEBI:29105"/>
    </ligand>
</feature>
<feature type="binding site" evidence="10 13">
    <location>
        <position position="130"/>
    </location>
    <ligand>
        <name>NAD(+)</name>
        <dbReference type="ChEBI" id="CHEBI:57540"/>
    </ligand>
</feature>